<protein>
    <submittedName>
        <fullName evidence="1">Uncharacterized protein</fullName>
    </submittedName>
</protein>
<comment type="caution">
    <text evidence="1">The sequence shown here is derived from an EMBL/GenBank/DDBJ whole genome shotgun (WGS) entry which is preliminary data.</text>
</comment>
<reference evidence="1" key="1">
    <citation type="submission" date="2023-01" db="EMBL/GenBank/DDBJ databases">
        <title>Draft genome sequence of Nocardiopsis sp. LSu2-4 isolated from halophytes.</title>
        <authorList>
            <person name="Duangmal K."/>
            <person name="Chantavorakit T."/>
        </authorList>
    </citation>
    <scope>NUCLEOTIDE SEQUENCE</scope>
    <source>
        <strain evidence="1">LSu2-4</strain>
    </source>
</reference>
<dbReference type="Proteomes" id="UP001165685">
    <property type="component" value="Unassembled WGS sequence"/>
</dbReference>
<organism evidence="1 2">
    <name type="scientific">Nocardiopsis suaedae</name>
    <dbReference type="NCBI Taxonomy" id="3018444"/>
    <lineage>
        <taxon>Bacteria</taxon>
        <taxon>Bacillati</taxon>
        <taxon>Actinomycetota</taxon>
        <taxon>Actinomycetes</taxon>
        <taxon>Streptosporangiales</taxon>
        <taxon>Nocardiopsidaceae</taxon>
        <taxon>Nocardiopsis</taxon>
    </lineage>
</organism>
<accession>A0ABT4TV27</accession>
<evidence type="ECO:0000313" key="2">
    <source>
        <dbReference type="Proteomes" id="UP001165685"/>
    </source>
</evidence>
<proteinExistence type="predicted"/>
<gene>
    <name evidence="1" type="ORF">O4U47_28870</name>
</gene>
<name>A0ABT4TV27_9ACTN</name>
<keyword evidence="2" id="KW-1185">Reference proteome</keyword>
<sequence length="150" mass="17276">MDVYERGGATFDDWLSIMWFETEELLNEYRAYFTSEYTRESLGELEKMLLLKFPDRTSMFSTVGSRLLGDRAGRYIGETIIRGYGGRWDLDQRPDSLYSGMPVVFPDPDPVNAYCPASMVITAVSRRTGVELTRFFDGIGVPRWWLEQGD</sequence>
<dbReference type="EMBL" id="JAQFWP010000090">
    <property type="protein sequence ID" value="MDA2808556.1"/>
    <property type="molecule type" value="Genomic_DNA"/>
</dbReference>
<evidence type="ECO:0000313" key="1">
    <source>
        <dbReference type="EMBL" id="MDA2808556.1"/>
    </source>
</evidence>
<dbReference type="RefSeq" id="WP_270681147.1">
    <property type="nucleotide sequence ID" value="NZ_JAQFWP010000090.1"/>
</dbReference>